<accession>A0AAV8PUJ0</accession>
<organism evidence="2 3">
    <name type="scientific">Ensete ventricosum</name>
    <name type="common">Abyssinian banana</name>
    <name type="synonym">Musa ensete</name>
    <dbReference type="NCBI Taxonomy" id="4639"/>
    <lineage>
        <taxon>Eukaryota</taxon>
        <taxon>Viridiplantae</taxon>
        <taxon>Streptophyta</taxon>
        <taxon>Embryophyta</taxon>
        <taxon>Tracheophyta</taxon>
        <taxon>Spermatophyta</taxon>
        <taxon>Magnoliopsida</taxon>
        <taxon>Liliopsida</taxon>
        <taxon>Zingiberales</taxon>
        <taxon>Musaceae</taxon>
        <taxon>Ensete</taxon>
    </lineage>
</organism>
<feature type="transmembrane region" description="Helical" evidence="1">
    <location>
        <begin position="77"/>
        <end position="99"/>
    </location>
</feature>
<name>A0AAV8PUJ0_ENSVE</name>
<sequence>MEQGTSHGCKDCGGSYNLLRDDEDPRLARFNRRLPCFGCGIGWSSLLLGFLCPLIWYCAAILYICKYYDKDPRERSGLAASAMAALVSTISSCFCITLSENGKLKISKLVKKTPFPEHISDAS</sequence>
<keyword evidence="1" id="KW-0472">Membrane</keyword>
<dbReference type="EMBL" id="JAQQAF010000008">
    <property type="protein sequence ID" value="KAJ8464467.1"/>
    <property type="molecule type" value="Genomic_DNA"/>
</dbReference>
<protein>
    <submittedName>
        <fullName evidence="2">Uncharacterized protein</fullName>
    </submittedName>
</protein>
<proteinExistence type="predicted"/>
<keyword evidence="1" id="KW-1133">Transmembrane helix</keyword>
<keyword evidence="3" id="KW-1185">Reference proteome</keyword>
<evidence type="ECO:0000256" key="1">
    <source>
        <dbReference type="SAM" id="Phobius"/>
    </source>
</evidence>
<gene>
    <name evidence="2" type="ORF">OPV22_027019</name>
</gene>
<dbReference type="AlphaFoldDB" id="A0AAV8PUJ0"/>
<reference evidence="2 3" key="1">
    <citation type="submission" date="2022-12" db="EMBL/GenBank/DDBJ databases">
        <title>Chromosome-scale assembly of the Ensete ventricosum genome.</title>
        <authorList>
            <person name="Dussert Y."/>
            <person name="Stocks J."/>
            <person name="Wendawek A."/>
            <person name="Woldeyes F."/>
            <person name="Nichols R.A."/>
            <person name="Borrell J.S."/>
        </authorList>
    </citation>
    <scope>NUCLEOTIDE SEQUENCE [LARGE SCALE GENOMIC DNA]</scope>
    <source>
        <strain evidence="3">cv. Maze</strain>
        <tissue evidence="2">Seeds</tissue>
    </source>
</reference>
<evidence type="ECO:0000313" key="3">
    <source>
        <dbReference type="Proteomes" id="UP001222027"/>
    </source>
</evidence>
<feature type="transmembrane region" description="Helical" evidence="1">
    <location>
        <begin position="41"/>
        <end position="65"/>
    </location>
</feature>
<keyword evidence="1" id="KW-0812">Transmembrane</keyword>
<comment type="caution">
    <text evidence="2">The sequence shown here is derived from an EMBL/GenBank/DDBJ whole genome shotgun (WGS) entry which is preliminary data.</text>
</comment>
<dbReference type="Proteomes" id="UP001222027">
    <property type="component" value="Unassembled WGS sequence"/>
</dbReference>
<dbReference type="PANTHER" id="PTHR46666:SF2">
    <property type="entry name" value="60S RIBOSOMAL L18A-LIKE PROTEIN"/>
    <property type="match status" value="1"/>
</dbReference>
<dbReference type="PANTHER" id="PTHR46666">
    <property type="entry name" value="60S RIBOSOMAL L18A-LIKE PROTEIN"/>
    <property type="match status" value="1"/>
</dbReference>
<evidence type="ECO:0000313" key="2">
    <source>
        <dbReference type="EMBL" id="KAJ8464467.1"/>
    </source>
</evidence>